<dbReference type="AlphaFoldDB" id="A0A3B0XLU3"/>
<dbReference type="EMBL" id="UOFI01000061">
    <property type="protein sequence ID" value="VAW65103.1"/>
    <property type="molecule type" value="Genomic_DNA"/>
</dbReference>
<feature type="transmembrane region" description="Helical" evidence="1">
    <location>
        <begin position="60"/>
        <end position="77"/>
    </location>
</feature>
<feature type="transmembrane region" description="Helical" evidence="1">
    <location>
        <begin position="113"/>
        <end position="135"/>
    </location>
</feature>
<keyword evidence="1" id="KW-0812">Transmembrane</keyword>
<keyword evidence="1" id="KW-1133">Transmembrane helix</keyword>
<feature type="transmembrane region" description="Helical" evidence="1">
    <location>
        <begin position="242"/>
        <end position="265"/>
    </location>
</feature>
<reference evidence="2" key="1">
    <citation type="submission" date="2018-06" db="EMBL/GenBank/DDBJ databases">
        <authorList>
            <person name="Zhirakovskaya E."/>
        </authorList>
    </citation>
    <scope>NUCLEOTIDE SEQUENCE</scope>
</reference>
<sequence length="412" mass="46875">MSESPSRQKLHVDILLVYLLLFVSGTWRYNLMGDKALIVAFLVSVVAWYLYSDRKISDKFVLYVIFFSGMLLALSLYTEGSLSLVSVISSTIKLLLAYLVLKTVGRRFVDTYIKVVVFFAAFSLFGYTTDVFLLFDGIIHRLPPVGLMGYEGFFYVYRFPWQVGRNSGIFFEPGAYQAFLNLALFFLFFVNTSFTEKKKWIYIGVLTTTLITTFSTTGFMIFLVLLIMFFIRSELVTASKKVMLLALSFLIVIVLSAQFHAILVVKIDDYLNANEYDFGYSAQNRSADAKTDLKVFRKHIFGLGYDGYIKEFGILGRIGDEKGYSSNGVTRMLATYGLPFTLFIFGSYYWALRRMLTEFLLTAGAFVMIMLFLASESYYMMSPIYCAIIAAPFVIKRASLLEKKQAEQVAGI</sequence>
<feature type="transmembrane region" description="Helical" evidence="1">
    <location>
        <begin position="201"/>
        <end position="230"/>
    </location>
</feature>
<feature type="transmembrane region" description="Helical" evidence="1">
    <location>
        <begin position="12"/>
        <end position="29"/>
    </location>
</feature>
<accession>A0A3B0XLU3</accession>
<organism evidence="2">
    <name type="scientific">hydrothermal vent metagenome</name>
    <dbReference type="NCBI Taxonomy" id="652676"/>
    <lineage>
        <taxon>unclassified sequences</taxon>
        <taxon>metagenomes</taxon>
        <taxon>ecological metagenomes</taxon>
    </lineage>
</organism>
<feature type="transmembrane region" description="Helical" evidence="1">
    <location>
        <begin position="379"/>
        <end position="395"/>
    </location>
</feature>
<protein>
    <submittedName>
        <fullName evidence="2">Uncharacterized protein</fullName>
    </submittedName>
</protein>
<proteinExistence type="predicted"/>
<feature type="transmembrane region" description="Helical" evidence="1">
    <location>
        <begin position="356"/>
        <end position="373"/>
    </location>
</feature>
<feature type="transmembrane region" description="Helical" evidence="1">
    <location>
        <begin position="141"/>
        <end position="157"/>
    </location>
</feature>
<keyword evidence="1" id="KW-0472">Membrane</keyword>
<evidence type="ECO:0000313" key="2">
    <source>
        <dbReference type="EMBL" id="VAW65103.1"/>
    </source>
</evidence>
<feature type="transmembrane region" description="Helical" evidence="1">
    <location>
        <begin position="169"/>
        <end position="189"/>
    </location>
</feature>
<feature type="transmembrane region" description="Helical" evidence="1">
    <location>
        <begin position="333"/>
        <end position="351"/>
    </location>
</feature>
<feature type="transmembrane region" description="Helical" evidence="1">
    <location>
        <begin position="35"/>
        <end position="51"/>
    </location>
</feature>
<gene>
    <name evidence="2" type="ORF">MNBD_GAMMA09-2902</name>
</gene>
<name>A0A3B0XLU3_9ZZZZ</name>
<feature type="transmembrane region" description="Helical" evidence="1">
    <location>
        <begin position="83"/>
        <end position="101"/>
    </location>
</feature>
<evidence type="ECO:0000256" key="1">
    <source>
        <dbReference type="SAM" id="Phobius"/>
    </source>
</evidence>